<sequence length="552" mass="65836">MEVKIEDRFKEIFFLLKEDKRDCTNASLLNTYDLIEFVFSSYLNKGSCSDFEEWIDMTKNFLSMPEDARLLVIKFLFMKPVGHPGRELTQSELSLINNDTCNITKFINEIPKEDITFDFIALNTNEAERIEYCRLLTGSRLIHCSIGKLVEIKKNEYISLPNFELLKNKQLEKYTDVAMVYFTLCNTSNIYFENDPCVVKLLDQITKEYHRLEEINAFDEFDKMNFQNSLQIMLIKCMILLAKTYDGMGESKIVMELYDSIIKLKYFEKLPSFIQCQIVLTYCNFLRKYNKQPKMVTLVKKQMIKMKELPYYFKAKLYDIKTELVSGLEQINYNGFSFPVLEGTIDWNDFKDDNNFKRITNHKDRTCYILKKYTKCKYGSIFNRYLWVEVCLMLIFNNMNIEQIKSLFYSEHYSQFTKKKLKELLYRSCSMLLKLKSRKTLEIMDENRKSYMKFVNTMNNTKMNFENNQDYILFVSCFDVKDMIKLIHYVLNEPYKEINQEWIYLWDNEKKKCFVGMLNMDQGISDLALKQRAGFHVLKKLLQVQPCCFVEV</sequence>
<protein>
    <submittedName>
        <fullName evidence="2">Phosphodiesterase I</fullName>
    </submittedName>
</protein>
<accession>A0A0N5A3V0</accession>
<proteinExistence type="predicted"/>
<organism evidence="1 2">
    <name type="scientific">Parastrongyloides trichosuri</name>
    <name type="common">Possum-specific nematode worm</name>
    <dbReference type="NCBI Taxonomy" id="131310"/>
    <lineage>
        <taxon>Eukaryota</taxon>
        <taxon>Metazoa</taxon>
        <taxon>Ecdysozoa</taxon>
        <taxon>Nematoda</taxon>
        <taxon>Chromadorea</taxon>
        <taxon>Rhabditida</taxon>
        <taxon>Tylenchina</taxon>
        <taxon>Panagrolaimomorpha</taxon>
        <taxon>Strongyloidoidea</taxon>
        <taxon>Strongyloididae</taxon>
        <taxon>Parastrongyloides</taxon>
    </lineage>
</organism>
<name>A0A0N5A3V0_PARTI</name>
<reference evidence="2" key="1">
    <citation type="submission" date="2017-02" db="UniProtKB">
        <authorList>
            <consortium name="WormBaseParasite"/>
        </authorList>
    </citation>
    <scope>IDENTIFICATION</scope>
</reference>
<evidence type="ECO:0000313" key="1">
    <source>
        <dbReference type="Proteomes" id="UP000038045"/>
    </source>
</evidence>
<keyword evidence="1" id="KW-1185">Reference proteome</keyword>
<dbReference type="Proteomes" id="UP000038045">
    <property type="component" value="Unplaced"/>
</dbReference>
<evidence type="ECO:0000313" key="2">
    <source>
        <dbReference type="WBParaSite" id="PTRK_0001630400.1"/>
    </source>
</evidence>
<dbReference type="WBParaSite" id="PTRK_0001630400.1">
    <property type="protein sequence ID" value="PTRK_0001630400.1"/>
    <property type="gene ID" value="PTRK_0001630400"/>
</dbReference>
<dbReference type="AlphaFoldDB" id="A0A0N5A3V0"/>